<feature type="compositionally biased region" description="Basic and acidic residues" evidence="1">
    <location>
        <begin position="1"/>
        <end position="25"/>
    </location>
</feature>
<name>C5XTV4_SORBI</name>
<reference evidence="2 3" key="1">
    <citation type="journal article" date="2009" name="Nature">
        <title>The Sorghum bicolor genome and the diversification of grasses.</title>
        <authorList>
            <person name="Paterson A.H."/>
            <person name="Bowers J.E."/>
            <person name="Bruggmann R."/>
            <person name="Dubchak I."/>
            <person name="Grimwood J."/>
            <person name="Gundlach H."/>
            <person name="Haberer G."/>
            <person name="Hellsten U."/>
            <person name="Mitros T."/>
            <person name="Poliakov A."/>
            <person name="Schmutz J."/>
            <person name="Spannagl M."/>
            <person name="Tang H."/>
            <person name="Wang X."/>
            <person name="Wicker T."/>
            <person name="Bharti A.K."/>
            <person name="Chapman J."/>
            <person name="Feltus F.A."/>
            <person name="Gowik U."/>
            <person name="Grigoriev I.V."/>
            <person name="Lyons E."/>
            <person name="Maher C.A."/>
            <person name="Martis M."/>
            <person name="Narechania A."/>
            <person name="Otillar R.P."/>
            <person name="Penning B.W."/>
            <person name="Salamov A.A."/>
            <person name="Wang Y."/>
            <person name="Zhang L."/>
            <person name="Carpita N.C."/>
            <person name="Freeling M."/>
            <person name="Gingle A.R."/>
            <person name="Hash C.T."/>
            <person name="Keller B."/>
            <person name="Klein P."/>
            <person name="Kresovich S."/>
            <person name="McCann M.C."/>
            <person name="Ming R."/>
            <person name="Peterson D.G."/>
            <person name="Mehboob-ur-Rahman"/>
            <person name="Ware D."/>
            <person name="Westhoff P."/>
            <person name="Mayer K.F."/>
            <person name="Messing J."/>
            <person name="Rokhsar D.S."/>
        </authorList>
    </citation>
    <scope>NUCLEOTIDE SEQUENCE [LARGE SCALE GENOMIC DNA]</scope>
    <source>
        <strain evidence="3">cv. BTx623</strain>
    </source>
</reference>
<dbReference type="HOGENOM" id="CLU_015612_1_1_1"/>
<evidence type="ECO:0000256" key="1">
    <source>
        <dbReference type="SAM" id="MobiDB-lite"/>
    </source>
</evidence>
<evidence type="ECO:0000313" key="2">
    <source>
        <dbReference type="EMBL" id="EES04458.3"/>
    </source>
</evidence>
<evidence type="ECO:0000313" key="3">
    <source>
        <dbReference type="Proteomes" id="UP000000768"/>
    </source>
</evidence>
<organism evidence="2 3">
    <name type="scientific">Sorghum bicolor</name>
    <name type="common">Sorghum</name>
    <name type="synonym">Sorghum vulgare</name>
    <dbReference type="NCBI Taxonomy" id="4558"/>
    <lineage>
        <taxon>Eukaryota</taxon>
        <taxon>Viridiplantae</taxon>
        <taxon>Streptophyta</taxon>
        <taxon>Embryophyta</taxon>
        <taxon>Tracheophyta</taxon>
        <taxon>Spermatophyta</taxon>
        <taxon>Magnoliopsida</taxon>
        <taxon>Liliopsida</taxon>
        <taxon>Poales</taxon>
        <taxon>Poaceae</taxon>
        <taxon>PACMAD clade</taxon>
        <taxon>Panicoideae</taxon>
        <taxon>Andropogonodae</taxon>
        <taxon>Andropogoneae</taxon>
        <taxon>Sorghinae</taxon>
        <taxon>Sorghum</taxon>
    </lineage>
</organism>
<dbReference type="InParanoid" id="C5XTV4"/>
<dbReference type="AlphaFoldDB" id="C5XTV4"/>
<reference evidence="3" key="2">
    <citation type="journal article" date="2018" name="Plant J.">
        <title>The Sorghum bicolor reference genome: improved assembly, gene annotations, a transcriptome atlas, and signatures of genome organization.</title>
        <authorList>
            <person name="McCormick R.F."/>
            <person name="Truong S.K."/>
            <person name="Sreedasyam A."/>
            <person name="Jenkins J."/>
            <person name="Shu S."/>
            <person name="Sims D."/>
            <person name="Kennedy M."/>
            <person name="Amirebrahimi M."/>
            <person name="Weers B.D."/>
            <person name="McKinley B."/>
            <person name="Mattison A."/>
            <person name="Morishige D.T."/>
            <person name="Grimwood J."/>
            <person name="Schmutz J."/>
            <person name="Mullet J.E."/>
        </authorList>
    </citation>
    <scope>NUCLEOTIDE SEQUENCE [LARGE SCALE GENOMIC DNA]</scope>
    <source>
        <strain evidence="3">cv. BTx623</strain>
    </source>
</reference>
<dbReference type="EMBL" id="CM000763">
    <property type="protein sequence ID" value="EES04458.3"/>
    <property type="molecule type" value="Genomic_DNA"/>
</dbReference>
<proteinExistence type="predicted"/>
<sequence>MTTEPRSRTRIGDPRHAAAAREDGRGASVRTSCAHALQWGRGGGIKRRRRGGDLSAGAKVTNKRSSERDRRERRRLAGRRYGRVRPAGGGGVSCLVLEGRDRDRRLGDEWGPAGRFGNGKGWLACPVARLVPFSFSLRGVRASALTLTPSVLALGFGTKHTGSQALCSCSVEVVNRCSSGRLHPSLVLGEG</sequence>
<gene>
    <name evidence="2" type="ORF">SORBI_3004G030850</name>
</gene>
<protein>
    <submittedName>
        <fullName evidence="2">Uncharacterized protein</fullName>
    </submittedName>
</protein>
<keyword evidence="3" id="KW-1185">Reference proteome</keyword>
<dbReference type="KEGG" id="sbi:8069931"/>
<dbReference type="Gramene" id="EES04458">
    <property type="protein sequence ID" value="EES04458"/>
    <property type="gene ID" value="SORBI_3004G030850"/>
</dbReference>
<feature type="region of interest" description="Disordered" evidence="1">
    <location>
        <begin position="1"/>
        <end position="77"/>
    </location>
</feature>
<dbReference type="Proteomes" id="UP000000768">
    <property type="component" value="Chromosome 4"/>
</dbReference>
<accession>C5XTV4</accession>